<keyword evidence="2" id="KW-1185">Reference proteome</keyword>
<reference evidence="1 2" key="1">
    <citation type="submission" date="2021-06" db="EMBL/GenBank/DDBJ databases">
        <authorList>
            <person name="Kallberg Y."/>
            <person name="Tangrot J."/>
            <person name="Rosling A."/>
        </authorList>
    </citation>
    <scope>NUCLEOTIDE SEQUENCE [LARGE SCALE GENOMIC DNA]</scope>
    <source>
        <strain evidence="1 2">120-4 pot B 10/14</strain>
    </source>
</reference>
<accession>A0ABN7UI74</accession>
<proteinExistence type="predicted"/>
<dbReference type="InterPro" id="IPR036280">
    <property type="entry name" value="Multihaem_cyt_sf"/>
</dbReference>
<organism evidence="1 2">
    <name type="scientific">Gigaspora margarita</name>
    <dbReference type="NCBI Taxonomy" id="4874"/>
    <lineage>
        <taxon>Eukaryota</taxon>
        <taxon>Fungi</taxon>
        <taxon>Fungi incertae sedis</taxon>
        <taxon>Mucoromycota</taxon>
        <taxon>Glomeromycotina</taxon>
        <taxon>Glomeromycetes</taxon>
        <taxon>Diversisporales</taxon>
        <taxon>Gigasporaceae</taxon>
        <taxon>Gigaspora</taxon>
    </lineage>
</organism>
<comment type="caution">
    <text evidence="1">The sequence shown here is derived from an EMBL/GenBank/DDBJ whole genome shotgun (WGS) entry which is preliminary data.</text>
</comment>
<dbReference type="EMBL" id="CAJVQB010002672">
    <property type="protein sequence ID" value="CAG8583408.1"/>
    <property type="molecule type" value="Genomic_DNA"/>
</dbReference>
<dbReference type="Proteomes" id="UP000789901">
    <property type="component" value="Unassembled WGS sequence"/>
</dbReference>
<name>A0ABN7UI74_GIGMA</name>
<sequence>MNVLKIKESHLLYLSPEPTEEIWALSPEERIKKALEVISHLHQVDNKAYPQAHKLENLILECSSKEEKTQLEKQLAEAKKKLDRNKLMALYEAMSFREQGQLEELETERFGKIIKDIPAESLCRQVRVGEIPAKEDCFYYYCKEHCRKKDKAQFWYKGKEHLPELAQEIAEKGKCGGCLMPVYVIEQEHEAGNMRLNHLICGGCHKACDGGVYKRENDYYSFRHPKYINSVKKPEGEDFYLCVSCEEKHCQKYLNQCKSCQELFCSDCGEEDYCRDCQPDTTECLYCGKIVLTEETDSDEREECEKCEGTKSLMSLPFKKMSIPNTPIKEISNRELFQIIVQKLENSQIYFEGDDGKYEIKIGELEMEFKNHNGYEEELKNLCDDCSRAINDFFSAYYNCRTAAQNDKEWSFDLEKQKFIFNNKPTITVLTQGEISNIQIRQEGKNAYQLSNGDYFCHLTNLGEFSLEKKVERIFSKEELKQKAAAAYQKRTKNKKITEMLQAYGEMS</sequence>
<dbReference type="SUPFAM" id="SSF48695">
    <property type="entry name" value="Multiheme cytochromes"/>
    <property type="match status" value="1"/>
</dbReference>
<protein>
    <submittedName>
        <fullName evidence="1">27222_t:CDS:1</fullName>
    </submittedName>
</protein>
<evidence type="ECO:0000313" key="2">
    <source>
        <dbReference type="Proteomes" id="UP000789901"/>
    </source>
</evidence>
<gene>
    <name evidence="1" type="ORF">GMARGA_LOCUS6058</name>
</gene>
<evidence type="ECO:0000313" key="1">
    <source>
        <dbReference type="EMBL" id="CAG8583408.1"/>
    </source>
</evidence>